<dbReference type="RefSeq" id="XP_041225582.1">
    <property type="nucleotide sequence ID" value="XM_041369538.1"/>
</dbReference>
<evidence type="ECO:0000313" key="3">
    <source>
        <dbReference type="EMBL" id="KAG1900006.1"/>
    </source>
</evidence>
<evidence type="ECO:0000313" key="4">
    <source>
        <dbReference type="Proteomes" id="UP001195769"/>
    </source>
</evidence>
<feature type="region of interest" description="Disordered" evidence="1">
    <location>
        <begin position="1"/>
        <end position="65"/>
    </location>
</feature>
<feature type="domain" description="DUF6830" evidence="2">
    <location>
        <begin position="689"/>
        <end position="803"/>
    </location>
</feature>
<name>A0AAD4E5E4_9AGAM</name>
<evidence type="ECO:0000256" key="1">
    <source>
        <dbReference type="SAM" id="MobiDB-lite"/>
    </source>
</evidence>
<dbReference type="EMBL" id="JABBWK010000029">
    <property type="protein sequence ID" value="KAG1900006.1"/>
    <property type="molecule type" value="Genomic_DNA"/>
</dbReference>
<sequence length="927" mass="106089">MDTDDDHSDFEPPALTEFTGDYFGNYDEEDFEWPEDRHQFMESEDDDEPGDRDGDGDGDGDGDVVAAHDAELERGWEFPAGPIPPDIDSAASDLEDAVLQPQPHHTERQQAEAPLGQCPTIEEFPWRGAGAPLHCAGTTAFKSYKDKLPDSDNKWAPFTSRIDYKVAKWAKLRGASSTAFSDLLAIDRLYDALGLSYRNSRELNQIIDRKLPCRRPRFKHEEIIVANEAFDVYSRDIMECVKALYSDPDFSPHLIHAPERHYADPDKTVRMYHDLHTGKWWWSTQATTVIPIILSSDKTQVTMFRNKSAYPVYMTIGNIPKEIRRKPSRQAWILLAYLPTAKLEHITNKAARRRTSTNLFHACLRHILEPLRVPGEDDYPEQLLTTGIKSGECPKCDIPRDELGSPDIPVKLRDLAAILAALSLVDEDYGMWTRACQECGIKPVFKPFWEELPHTNIFQSITPDVLHQLYQGIIKHLIEWIKEAFSEAEIDARSRRLPPNHNIRLFMKGISGLSRVSGTEHNQICRFLLGIIIDIRLPGNLDSGRLLRAVRAILDFLYLAQYPCHTDQTLALLTEALTRFHDNKSIFVDLGIRANFNLPKLHFFRHYVHMIKLYGTTDNYNTEYTERLHIDLAKDAYRATNHKDEYTQMTLWLERCEKMLWHNNFVQWRLAGDPPPQDRLPPDMDYRRSIKMTKHPTIRRVPLDSVVHNYGATFFTEALARYVVRTNQPGLSPAQLEQEASHVILPFQTVAAFHRVKFHAINAHGHRDSTVTVDSVHCQPPRKDKRRQIVPARFDTVLVNEDGGGTTGVDGYRVAQVRIIFTLTSQATAALFRTPGILPTHFAYVEWFMPFGQPEANHGLYKISRLIRNGERLASIIDISDIRRSVHLIPKFGPVAPREWTSSTVLELCSTFFVNSFSDRHAYLTII</sequence>
<accession>A0AAD4E5E4</accession>
<dbReference type="InterPro" id="IPR049233">
    <property type="entry name" value="DUF6830"/>
</dbReference>
<dbReference type="Pfam" id="PF18759">
    <property type="entry name" value="Plavaka"/>
    <property type="match status" value="2"/>
</dbReference>
<proteinExistence type="predicted"/>
<dbReference type="Pfam" id="PF20722">
    <property type="entry name" value="DUF6830"/>
    <property type="match status" value="1"/>
</dbReference>
<feature type="compositionally biased region" description="Acidic residues" evidence="1">
    <location>
        <begin position="42"/>
        <end position="62"/>
    </location>
</feature>
<dbReference type="InterPro" id="IPR041078">
    <property type="entry name" value="Plavaka"/>
</dbReference>
<keyword evidence="4" id="KW-1185">Reference proteome</keyword>
<comment type="caution">
    <text evidence="3">The sequence shown here is derived from an EMBL/GenBank/DDBJ whole genome shotgun (WGS) entry which is preliminary data.</text>
</comment>
<dbReference type="Proteomes" id="UP001195769">
    <property type="component" value="Unassembled WGS sequence"/>
</dbReference>
<protein>
    <recommendedName>
        <fullName evidence="2">DUF6830 domain-containing protein</fullName>
    </recommendedName>
</protein>
<reference evidence="3" key="1">
    <citation type="journal article" date="2020" name="New Phytol.">
        <title>Comparative genomics reveals dynamic genome evolution in host specialist ectomycorrhizal fungi.</title>
        <authorList>
            <person name="Lofgren L.A."/>
            <person name="Nguyen N.H."/>
            <person name="Vilgalys R."/>
            <person name="Ruytinx J."/>
            <person name="Liao H.L."/>
            <person name="Branco S."/>
            <person name="Kuo A."/>
            <person name="LaButti K."/>
            <person name="Lipzen A."/>
            <person name="Andreopoulos W."/>
            <person name="Pangilinan J."/>
            <person name="Riley R."/>
            <person name="Hundley H."/>
            <person name="Na H."/>
            <person name="Barry K."/>
            <person name="Grigoriev I.V."/>
            <person name="Stajich J.E."/>
            <person name="Kennedy P.G."/>
        </authorList>
    </citation>
    <scope>NUCLEOTIDE SEQUENCE</scope>
    <source>
        <strain evidence="3">FC203</strain>
    </source>
</reference>
<organism evidence="3 4">
    <name type="scientific">Suillus fuscotomentosus</name>
    <dbReference type="NCBI Taxonomy" id="1912939"/>
    <lineage>
        <taxon>Eukaryota</taxon>
        <taxon>Fungi</taxon>
        <taxon>Dikarya</taxon>
        <taxon>Basidiomycota</taxon>
        <taxon>Agaricomycotina</taxon>
        <taxon>Agaricomycetes</taxon>
        <taxon>Agaricomycetidae</taxon>
        <taxon>Boletales</taxon>
        <taxon>Suillineae</taxon>
        <taxon>Suillaceae</taxon>
        <taxon>Suillus</taxon>
    </lineage>
</organism>
<gene>
    <name evidence="3" type="ORF">F5891DRAFT_1228836</name>
</gene>
<dbReference type="AlphaFoldDB" id="A0AAD4E5E4"/>
<dbReference type="GeneID" id="64663836"/>
<evidence type="ECO:0000259" key="2">
    <source>
        <dbReference type="Pfam" id="PF20722"/>
    </source>
</evidence>